<gene>
    <name evidence="1" type="ORF">LL275_1231</name>
</gene>
<protein>
    <submittedName>
        <fullName evidence="1">RNA polymerase subunit sigma-24</fullName>
    </submittedName>
</protein>
<dbReference type="AlphaFoldDB" id="A0A1V0NFY9"/>
<dbReference type="InterPro" id="IPR036388">
    <property type="entry name" value="WH-like_DNA-bd_sf"/>
</dbReference>
<dbReference type="EMBL" id="CP015897">
    <property type="protein sequence ID" value="ARD98861.1"/>
    <property type="molecule type" value="Genomic_DNA"/>
</dbReference>
<evidence type="ECO:0000313" key="2">
    <source>
        <dbReference type="Proteomes" id="UP000192085"/>
    </source>
</evidence>
<dbReference type="Proteomes" id="UP000192085">
    <property type="component" value="Chromosome"/>
</dbReference>
<dbReference type="Gene3D" id="1.10.10.10">
    <property type="entry name" value="Winged helix-like DNA-binding domain superfamily/Winged helix DNA-binding domain"/>
    <property type="match status" value="1"/>
</dbReference>
<dbReference type="InterPro" id="IPR013324">
    <property type="entry name" value="RNA_pol_sigma_r3/r4-like"/>
</dbReference>
<name>A0A1V0NFY9_LACLL</name>
<reference evidence="1 2" key="1">
    <citation type="journal article" date="2017" name="BMC Genomics">
        <title>Comparative and functional genomics of the Lactococcus lactis taxon; insights into evolution and niche adaptation.</title>
        <authorList>
            <person name="Kelleher P."/>
            <person name="Bottacini F."/>
            <person name="Mahony J."/>
            <person name="Kilcawley K.N."/>
            <person name="van Sinderen D."/>
        </authorList>
    </citation>
    <scope>NUCLEOTIDE SEQUENCE [LARGE SCALE GENOMIC DNA]</scope>
    <source>
        <strain evidence="1 2">275</strain>
    </source>
</reference>
<organism evidence="1 2">
    <name type="scientific">Lactococcus lactis subsp. lactis</name>
    <name type="common">Streptococcus lactis</name>
    <dbReference type="NCBI Taxonomy" id="1360"/>
    <lineage>
        <taxon>Bacteria</taxon>
        <taxon>Bacillati</taxon>
        <taxon>Bacillota</taxon>
        <taxon>Bacilli</taxon>
        <taxon>Lactobacillales</taxon>
        <taxon>Streptococcaceae</taxon>
        <taxon>Lactococcus</taxon>
    </lineage>
</organism>
<dbReference type="SUPFAM" id="SSF88659">
    <property type="entry name" value="Sigma3 and sigma4 domains of RNA polymerase sigma factors"/>
    <property type="match status" value="1"/>
</dbReference>
<evidence type="ECO:0000313" key="1">
    <source>
        <dbReference type="EMBL" id="ARD98861.1"/>
    </source>
</evidence>
<proteinExistence type="predicted"/>
<dbReference type="RefSeq" id="WP_064973536.1">
    <property type="nucleotide sequence ID" value="NZ_CP015897.1"/>
</dbReference>
<sequence>MVRKFKTSKKSRMSYKYYTADGSVIEFIPKSKDETAIVEIIHSWDDAEVDAGRREEYHIPVHFDGYQSLEGGDAAALNPFLADNTYNPSEVMLKAFEQEERDAKDAKIREVYDGLEPKLKDIATKVHIEGRTRVDVAAEYGISETMIRKYLARVKKIFEKEFK</sequence>
<accession>A0A1V0NFY9</accession>